<name>A0ABS9UBX9_9BACL</name>
<organism evidence="1 2">
    <name type="scientific">Solibacillus palustris</name>
    <dbReference type="NCBI Taxonomy" id="2908203"/>
    <lineage>
        <taxon>Bacteria</taxon>
        <taxon>Bacillati</taxon>
        <taxon>Bacillota</taxon>
        <taxon>Bacilli</taxon>
        <taxon>Bacillales</taxon>
        <taxon>Caryophanaceae</taxon>
        <taxon>Solibacillus</taxon>
    </lineage>
</organism>
<evidence type="ECO:0000313" key="2">
    <source>
        <dbReference type="Proteomes" id="UP001316087"/>
    </source>
</evidence>
<proteinExistence type="predicted"/>
<accession>A0ABS9UBX9</accession>
<comment type="caution">
    <text evidence="1">The sequence shown here is derived from an EMBL/GenBank/DDBJ whole genome shotgun (WGS) entry which is preliminary data.</text>
</comment>
<sequence>MNVKNINRLFVLIGLIILVIAGRYVITSQEVVEMPNVQVVTQTEVIPSVAGSYCWHSSGEGKCVDTAAPHEMFEGKQLPYVKVAPNEIIEFQYSQKPTSISIQQWVQDFDYKEISTTARFTAPSEKGTYIISGMARFSNGDRTDSIAIEVK</sequence>
<dbReference type="EMBL" id="JAKZFC010000002">
    <property type="protein sequence ID" value="MCH7321839.1"/>
    <property type="molecule type" value="Genomic_DNA"/>
</dbReference>
<evidence type="ECO:0000313" key="1">
    <source>
        <dbReference type="EMBL" id="MCH7321839.1"/>
    </source>
</evidence>
<keyword evidence="2" id="KW-1185">Reference proteome</keyword>
<protein>
    <submittedName>
        <fullName evidence="1">cAMP-binding protein</fullName>
    </submittedName>
</protein>
<reference evidence="1 2" key="1">
    <citation type="submission" date="2022-03" db="EMBL/GenBank/DDBJ databases">
        <authorList>
            <person name="Jo J.-H."/>
            <person name="Im W.-T."/>
        </authorList>
    </citation>
    <scope>NUCLEOTIDE SEQUENCE [LARGE SCALE GENOMIC DNA]</scope>
    <source>
        <strain evidence="1 2">MA9</strain>
    </source>
</reference>
<dbReference type="Proteomes" id="UP001316087">
    <property type="component" value="Unassembled WGS sequence"/>
</dbReference>
<gene>
    <name evidence="1" type="ORF">LZ480_08030</name>
</gene>
<dbReference type="RefSeq" id="WP_241368890.1">
    <property type="nucleotide sequence ID" value="NZ_JAKZFC010000002.1"/>
</dbReference>